<dbReference type="PANTHER" id="PTHR30354:SF7">
    <property type="entry name" value="BLL7963 PROTEIN"/>
    <property type="match status" value="1"/>
</dbReference>
<name>A0A1G9R6C3_9FIRM</name>
<dbReference type="RefSeq" id="WP_200769749.1">
    <property type="nucleotide sequence ID" value="NZ_FNGO01000020.1"/>
</dbReference>
<dbReference type="Pfam" id="PF02447">
    <property type="entry name" value="GntP_permease"/>
    <property type="match status" value="1"/>
</dbReference>
<keyword evidence="1" id="KW-1133">Transmembrane helix</keyword>
<sequence length="430" mass="45309">MSLSLLGIILGLILIMAACMKGMSILIAAPISSMVVAAFSGYPLLETFLETYMDGTVGYVFSFFPMFFLGAIFGKIMEDTGAAAAVASWVMDKIGSDKAILAVVLACMVLTYGGISLFVVVFTMYPLGMAIFKEANVPKRFIAGSIAFGSFTITMTATPGTPQIQNIIPTEFFGTDAMSAPFLGLAAAVLIFLGGYFYLQRELKKAWENGEEYSEGEDEDFGGNDEDLPGVLRSILPLISVVVLLNVFGIDINGSLFWGNALALILLWDRFDYIMEAVNTLNEGADGSLTAIMNTSMAVGFGTVVQEVPGFDELVEVLADVTLGNVYLFGVVSTNVLAGATGSASGGMSIALEALADTFLDMGGNPELLHRTIAIASGGLDVLPHNGAVITLLVVTGLTHDDAYKDIFVTALLIPAIVGLLSVIPATIIG</sequence>
<feature type="transmembrane region" description="Helical" evidence="1">
    <location>
        <begin position="57"/>
        <end position="77"/>
    </location>
</feature>
<feature type="transmembrane region" description="Helical" evidence="1">
    <location>
        <begin position="99"/>
        <end position="128"/>
    </location>
</feature>
<reference evidence="2 3" key="1">
    <citation type="submission" date="2016-10" db="EMBL/GenBank/DDBJ databases">
        <authorList>
            <person name="de Groot N.N."/>
        </authorList>
    </citation>
    <scope>NUCLEOTIDE SEQUENCE [LARGE SCALE GENOMIC DNA]</scope>
    <source>
        <strain evidence="2 3">SLAS-1</strain>
    </source>
</reference>
<keyword evidence="3" id="KW-1185">Reference proteome</keyword>
<dbReference type="GO" id="GO:0005886">
    <property type="term" value="C:plasma membrane"/>
    <property type="evidence" value="ECO:0007669"/>
    <property type="project" value="TreeGrafter"/>
</dbReference>
<feature type="transmembrane region" description="Helical" evidence="1">
    <location>
        <begin position="407"/>
        <end position="429"/>
    </location>
</feature>
<dbReference type="InterPro" id="IPR003474">
    <property type="entry name" value="Glcn_transporter"/>
</dbReference>
<dbReference type="GO" id="GO:0015128">
    <property type="term" value="F:gluconate transmembrane transporter activity"/>
    <property type="evidence" value="ECO:0007669"/>
    <property type="project" value="InterPro"/>
</dbReference>
<keyword evidence="1" id="KW-0472">Membrane</keyword>
<feature type="transmembrane region" description="Helical" evidence="1">
    <location>
        <begin position="140"/>
        <end position="158"/>
    </location>
</feature>
<feature type="transmembrane region" description="Helical" evidence="1">
    <location>
        <begin position="178"/>
        <end position="199"/>
    </location>
</feature>
<dbReference type="Proteomes" id="UP000199476">
    <property type="component" value="Unassembled WGS sequence"/>
</dbReference>
<protein>
    <submittedName>
        <fullName evidence="2">H+/gluconate symporter</fullName>
    </submittedName>
</protein>
<dbReference type="PANTHER" id="PTHR30354">
    <property type="entry name" value="GNT FAMILY GLUCONATE TRANSPORTER"/>
    <property type="match status" value="1"/>
</dbReference>
<organism evidence="2 3">
    <name type="scientific">Halarsenatibacter silvermanii</name>
    <dbReference type="NCBI Taxonomy" id="321763"/>
    <lineage>
        <taxon>Bacteria</taxon>
        <taxon>Bacillati</taxon>
        <taxon>Bacillota</taxon>
        <taxon>Clostridia</taxon>
        <taxon>Halanaerobiales</taxon>
        <taxon>Halarsenatibacteraceae</taxon>
        <taxon>Halarsenatibacter</taxon>
    </lineage>
</organism>
<evidence type="ECO:0000256" key="1">
    <source>
        <dbReference type="SAM" id="Phobius"/>
    </source>
</evidence>
<dbReference type="AlphaFoldDB" id="A0A1G9R6C3"/>
<dbReference type="EMBL" id="FNGO01000020">
    <property type="protein sequence ID" value="SDM18794.1"/>
    <property type="molecule type" value="Genomic_DNA"/>
</dbReference>
<feature type="transmembrane region" description="Helical" evidence="1">
    <location>
        <begin position="27"/>
        <end position="45"/>
    </location>
</feature>
<keyword evidence="1" id="KW-0812">Transmembrane</keyword>
<evidence type="ECO:0000313" key="3">
    <source>
        <dbReference type="Proteomes" id="UP000199476"/>
    </source>
</evidence>
<proteinExistence type="predicted"/>
<accession>A0A1G9R6C3</accession>
<gene>
    <name evidence="2" type="ORF">SAMN04488692_12030</name>
</gene>
<evidence type="ECO:0000313" key="2">
    <source>
        <dbReference type="EMBL" id="SDM18794.1"/>
    </source>
</evidence>
<dbReference type="STRING" id="321763.SAMN04488692_12030"/>